<proteinExistence type="predicted"/>
<sequence>MIDFVHARDGMTIFLAQRDDCLLISPAWYDGEEYFHDVPIEFSGEQFYEFILKLEKLRSKWDEKP</sequence>
<dbReference type="EMBL" id="AP022587">
    <property type="protein sequence ID" value="BBY21307.1"/>
    <property type="molecule type" value="Genomic_DNA"/>
</dbReference>
<gene>
    <name evidence="1" type="ORF">MSTO_15120</name>
</gene>
<dbReference type="AlphaFoldDB" id="A0A7I7Q5J1"/>
<evidence type="ECO:0000313" key="2">
    <source>
        <dbReference type="Proteomes" id="UP000467130"/>
    </source>
</evidence>
<keyword evidence="2" id="KW-1185">Reference proteome</keyword>
<reference evidence="1 2" key="1">
    <citation type="journal article" date="2019" name="Emerg. Microbes Infect.">
        <title>Comprehensive subspecies identification of 175 nontuberculous mycobacteria species based on 7547 genomic profiles.</title>
        <authorList>
            <person name="Matsumoto Y."/>
            <person name="Kinjo T."/>
            <person name="Motooka D."/>
            <person name="Nabeya D."/>
            <person name="Jung N."/>
            <person name="Uechi K."/>
            <person name="Horii T."/>
            <person name="Iida T."/>
            <person name="Fujita J."/>
            <person name="Nakamura S."/>
        </authorList>
    </citation>
    <scope>NUCLEOTIDE SEQUENCE [LARGE SCALE GENOMIC DNA]</scope>
    <source>
        <strain evidence="1 2">JCM 17783</strain>
    </source>
</reference>
<accession>A0A7I7Q5J1</accession>
<organism evidence="1 2">
    <name type="scientific">Mycobacterium stomatepiae</name>
    <dbReference type="NCBI Taxonomy" id="470076"/>
    <lineage>
        <taxon>Bacteria</taxon>
        <taxon>Bacillati</taxon>
        <taxon>Actinomycetota</taxon>
        <taxon>Actinomycetes</taxon>
        <taxon>Mycobacteriales</taxon>
        <taxon>Mycobacteriaceae</taxon>
        <taxon>Mycobacterium</taxon>
        <taxon>Mycobacterium simiae complex</taxon>
    </lineage>
</organism>
<protein>
    <submittedName>
        <fullName evidence="1">Uncharacterized protein</fullName>
    </submittedName>
</protein>
<name>A0A7I7Q5J1_9MYCO</name>
<dbReference type="KEGG" id="msto:MSTO_15120"/>
<dbReference type="Proteomes" id="UP000467130">
    <property type="component" value="Chromosome"/>
</dbReference>
<evidence type="ECO:0000313" key="1">
    <source>
        <dbReference type="EMBL" id="BBY21307.1"/>
    </source>
</evidence>
<dbReference type="RefSeq" id="WP_163789313.1">
    <property type="nucleotide sequence ID" value="NZ_AP022587.1"/>
</dbReference>